<organism evidence="2 3">
    <name type="scientific">Acidiferrimicrobium australe</name>
    <dbReference type="NCBI Taxonomy" id="2664430"/>
    <lineage>
        <taxon>Bacteria</taxon>
        <taxon>Bacillati</taxon>
        <taxon>Actinomycetota</taxon>
        <taxon>Acidimicrobiia</taxon>
        <taxon>Acidimicrobiales</taxon>
        <taxon>Acidimicrobiaceae</taxon>
        <taxon>Acidiferrimicrobium</taxon>
    </lineage>
</organism>
<feature type="transmembrane region" description="Helical" evidence="1">
    <location>
        <begin position="12"/>
        <end position="38"/>
    </location>
</feature>
<dbReference type="EMBL" id="WJHE01000015">
    <property type="protein sequence ID" value="MST31186.1"/>
    <property type="molecule type" value="Genomic_DNA"/>
</dbReference>
<sequence>MRADQTTERSTAGFSLIELLVVVLIIAILMAIAIPTFLSARTQASNRATEARLQNAVTDEQTFASQSADGAYGPAATLVNYNVDAALQFSSSWPAPGPQIFVDPGTDASGNHTVLLGTADQAGHAYWVYDDAGALTYAVTAGSKPTSLPLPDTSWP</sequence>
<accession>A0ABW9QNJ6</accession>
<reference evidence="2 3" key="1">
    <citation type="submission" date="2019-11" db="EMBL/GenBank/DDBJ databases">
        <title>Acidiferrimicrobium australis gen. nov., sp. nov., an acidophilic and obligately heterotrophic, member of the Actinobacteria that catalyses dissimilatory oxido- reduction of iron isolated from metal-rich acidic water in Chile.</title>
        <authorList>
            <person name="Gonzalez D."/>
            <person name="Huber K."/>
            <person name="Hedrich S."/>
            <person name="Rojas-Villalobos C."/>
            <person name="Quatrini R."/>
            <person name="Dinamarca M.A."/>
            <person name="Schwarz A."/>
            <person name="Canales C."/>
            <person name="Nancucheo I."/>
        </authorList>
    </citation>
    <scope>NUCLEOTIDE SEQUENCE [LARGE SCALE GENOMIC DNA]</scope>
    <source>
        <strain evidence="2 3">USS-CCA1</strain>
    </source>
</reference>
<dbReference type="SUPFAM" id="SSF54523">
    <property type="entry name" value="Pili subunits"/>
    <property type="match status" value="1"/>
</dbReference>
<evidence type="ECO:0000313" key="3">
    <source>
        <dbReference type="Proteomes" id="UP000437736"/>
    </source>
</evidence>
<comment type="caution">
    <text evidence="2">The sequence shown here is derived from an EMBL/GenBank/DDBJ whole genome shotgun (WGS) entry which is preliminary data.</text>
</comment>
<keyword evidence="1" id="KW-0812">Transmembrane</keyword>
<dbReference type="PROSITE" id="PS00409">
    <property type="entry name" value="PROKAR_NTER_METHYL"/>
    <property type="match status" value="1"/>
</dbReference>
<keyword evidence="1" id="KW-1133">Transmembrane helix</keyword>
<dbReference type="Proteomes" id="UP000437736">
    <property type="component" value="Unassembled WGS sequence"/>
</dbReference>
<proteinExistence type="predicted"/>
<keyword evidence="1" id="KW-0472">Membrane</keyword>
<dbReference type="InterPro" id="IPR045584">
    <property type="entry name" value="Pilin-like"/>
</dbReference>
<dbReference type="Gene3D" id="3.30.700.10">
    <property type="entry name" value="Glycoprotein, Type 4 Pilin"/>
    <property type="match status" value="1"/>
</dbReference>
<dbReference type="Pfam" id="PF07963">
    <property type="entry name" value="N_methyl"/>
    <property type="match status" value="1"/>
</dbReference>
<dbReference type="NCBIfam" id="TIGR02532">
    <property type="entry name" value="IV_pilin_GFxxxE"/>
    <property type="match status" value="1"/>
</dbReference>
<protein>
    <submittedName>
        <fullName evidence="2">Prepilin-type N-terminal cleavage/methylation domain-containing protein</fullName>
    </submittedName>
</protein>
<evidence type="ECO:0000313" key="2">
    <source>
        <dbReference type="EMBL" id="MST31186.1"/>
    </source>
</evidence>
<name>A0ABW9QNJ6_9ACTN</name>
<dbReference type="InterPro" id="IPR012902">
    <property type="entry name" value="N_methyl_site"/>
</dbReference>
<gene>
    <name evidence="2" type="ORF">GHK86_00375</name>
</gene>
<evidence type="ECO:0000256" key="1">
    <source>
        <dbReference type="SAM" id="Phobius"/>
    </source>
</evidence>
<keyword evidence="3" id="KW-1185">Reference proteome</keyword>